<organism evidence="2">
    <name type="scientific">Woronichinia naegeliana WA131</name>
    <dbReference type="NCBI Taxonomy" id="2824559"/>
    <lineage>
        <taxon>Bacteria</taxon>
        <taxon>Bacillati</taxon>
        <taxon>Cyanobacteriota</taxon>
        <taxon>Cyanophyceae</taxon>
        <taxon>Synechococcales</taxon>
        <taxon>Coelosphaeriaceae</taxon>
        <taxon>Woronichinia</taxon>
    </lineage>
</organism>
<dbReference type="Proteomes" id="UP001065613">
    <property type="component" value="Chromosome"/>
</dbReference>
<gene>
    <name evidence="2" type="ORF">KA717_06770</name>
</gene>
<keyword evidence="1" id="KW-1133">Transmembrane helix</keyword>
<reference evidence="2" key="1">
    <citation type="submission" date="2021-04" db="EMBL/GenBank/DDBJ databases">
        <title>Genome sequence of Woronichinia naegeliana from Washington state freshwater lake bloom.</title>
        <authorList>
            <person name="Dreher T.W."/>
        </authorList>
    </citation>
    <scope>NUCLEOTIDE SEQUENCE</scope>
    <source>
        <strain evidence="2">WA131</strain>
    </source>
</reference>
<keyword evidence="1" id="KW-0472">Membrane</keyword>
<evidence type="ECO:0000256" key="1">
    <source>
        <dbReference type="SAM" id="Phobius"/>
    </source>
</evidence>
<dbReference type="AlphaFoldDB" id="A0A977KYX2"/>
<proteinExistence type="predicted"/>
<keyword evidence="1" id="KW-0812">Transmembrane</keyword>
<evidence type="ECO:0000313" key="2">
    <source>
        <dbReference type="EMBL" id="UXE62464.1"/>
    </source>
</evidence>
<feature type="transmembrane region" description="Helical" evidence="1">
    <location>
        <begin position="115"/>
        <end position="134"/>
    </location>
</feature>
<dbReference type="KEGG" id="wna:KA717_06770"/>
<sequence length="288" mass="33429">MNSFNEILNEIYDKVQEKHLYTKDFNLLLEYAIILWTKKIDFQKNINPEIFNDIKIFDFGYELYKEWNAKTTKVLEKYTKGFSVDAPFPDDKSPLYHIIQKLINKLPLRSQEMKSIKFIVFLGLVITAVGYVVFQLNQQKTATSNQGSLSDDDNPSYFLPEPKTLILVVNALKKDCLDKLESQGNQIQSEDCEKLYRATSFLWMGDELHPKLNRNLNNSGAFVVQEGAESEYDVYLLKIELSKANEGFEQNADQVSRIDAFRELEGLSVQISRRLKVSVYENTNIYTR</sequence>
<protein>
    <submittedName>
        <fullName evidence="2">Uncharacterized protein</fullName>
    </submittedName>
</protein>
<accession>A0A977KYX2</accession>
<name>A0A977KYX2_9CYAN</name>
<dbReference type="EMBL" id="CP073041">
    <property type="protein sequence ID" value="UXE62464.1"/>
    <property type="molecule type" value="Genomic_DNA"/>
</dbReference>